<dbReference type="InterPro" id="IPR018089">
    <property type="entry name" value="OMPdecase_AS"/>
</dbReference>
<evidence type="ECO:0000256" key="7">
    <source>
        <dbReference type="ARBA" id="ARBA00049157"/>
    </source>
</evidence>
<feature type="active site" description="Proton donor" evidence="9">
    <location>
        <position position="63"/>
    </location>
</feature>
<dbReference type="Pfam" id="PF00215">
    <property type="entry name" value="OMPdecase"/>
    <property type="match status" value="1"/>
</dbReference>
<sequence>MACQSPIIVALDFQYREQALEVADQLDPAKCRIKVGKELFTREGPSIIKALHQKRFEVFLDLKFHDIPNTVAKACGVAADLGVWMVNVHASGGRRMMEAARKAVDQAGTGTQLIAVTVLTSMERSDLTELGLDLEPIDQVKRLAQLTKDSGLHGVVCSAQEAPILKPMFGADFSLVTPGIRPVGSEAGDQRRVMTPPDAVAAGVDYMVIGRPIAQASNPRVALDNVLKSLAAQA</sequence>
<dbReference type="FunFam" id="3.20.20.70:FF:000015">
    <property type="entry name" value="Orotidine 5'-phosphate decarboxylase"/>
    <property type="match status" value="1"/>
</dbReference>
<feature type="binding site" evidence="9 11">
    <location>
        <position position="211"/>
    </location>
    <ligand>
        <name>substrate</name>
    </ligand>
</feature>
<feature type="active site" description="For OMPdecase activity" evidence="10">
    <location>
        <position position="66"/>
    </location>
</feature>
<dbReference type="NCBIfam" id="NF001273">
    <property type="entry name" value="PRK00230.1"/>
    <property type="match status" value="1"/>
</dbReference>
<reference evidence="15" key="1">
    <citation type="submission" date="2017-08" db="EMBL/GenBank/DDBJ databases">
        <title>Direct submision.</title>
        <authorList>
            <person name="Kim S.-J."/>
            <person name="Rhee S.-K."/>
        </authorList>
    </citation>
    <scope>NUCLEOTIDE SEQUENCE [LARGE SCALE GENOMIC DNA]</scope>
    <source>
        <strain evidence="15">GI5</strain>
    </source>
</reference>
<feature type="binding site" evidence="9 11">
    <location>
        <position position="12"/>
    </location>
    <ligand>
        <name>substrate</name>
    </ligand>
</feature>
<evidence type="ECO:0000256" key="10">
    <source>
        <dbReference type="PIRSR" id="PIRSR614732-1"/>
    </source>
</evidence>
<comment type="function">
    <text evidence="1 9">Catalyzes the decarboxylation of orotidine 5'-monophosphate (OMP) to uridine 5'-monophosphate (UMP).</text>
</comment>
<dbReference type="Proteomes" id="UP000235116">
    <property type="component" value="Chromosome"/>
</dbReference>
<proteinExistence type="inferred from homology"/>
<feature type="binding site" evidence="9">
    <location>
        <begin position="61"/>
        <end position="70"/>
    </location>
    <ligand>
        <name>substrate</name>
    </ligand>
</feature>
<evidence type="ECO:0000259" key="13">
    <source>
        <dbReference type="SMART" id="SM00934"/>
    </source>
</evidence>
<dbReference type="UniPathway" id="UPA00070">
    <property type="reaction ID" value="UER00120"/>
</dbReference>
<feature type="binding site" evidence="9 11">
    <location>
        <position position="190"/>
    </location>
    <ligand>
        <name>substrate</name>
    </ligand>
</feature>
<dbReference type="SMART" id="SM00934">
    <property type="entry name" value="OMPdecase"/>
    <property type="match status" value="1"/>
</dbReference>
<keyword evidence="15" id="KW-1185">Reference proteome</keyword>
<dbReference type="InterPro" id="IPR001754">
    <property type="entry name" value="OMPdeCOase_dom"/>
</dbReference>
<dbReference type="GO" id="GO:0044205">
    <property type="term" value="P:'de novo' UMP biosynthetic process"/>
    <property type="evidence" value="ECO:0007669"/>
    <property type="project" value="UniProtKB-UniRule"/>
</dbReference>
<dbReference type="KEGG" id="kak:Kalk_03510"/>
<organism evidence="14 15">
    <name type="scientific">Ketobacter alkanivorans</name>
    <dbReference type="NCBI Taxonomy" id="1917421"/>
    <lineage>
        <taxon>Bacteria</taxon>
        <taxon>Pseudomonadati</taxon>
        <taxon>Pseudomonadota</taxon>
        <taxon>Gammaproteobacteria</taxon>
        <taxon>Pseudomonadales</taxon>
        <taxon>Ketobacteraceae</taxon>
        <taxon>Ketobacter</taxon>
    </lineage>
</organism>
<dbReference type="PANTHER" id="PTHR32119:SF2">
    <property type="entry name" value="OROTIDINE 5'-PHOSPHATE DECARBOXYLASE"/>
    <property type="match status" value="1"/>
</dbReference>
<dbReference type="EC" id="4.1.1.23" evidence="9"/>
<evidence type="ECO:0000256" key="3">
    <source>
        <dbReference type="ARBA" id="ARBA00011738"/>
    </source>
</evidence>
<dbReference type="CDD" id="cd04725">
    <property type="entry name" value="OMP_decarboxylase_like"/>
    <property type="match status" value="1"/>
</dbReference>
<comment type="similarity">
    <text evidence="8 9">Belongs to the OMP decarboxylase family. Type 1 subfamily.</text>
</comment>
<evidence type="ECO:0000256" key="12">
    <source>
        <dbReference type="RuleBase" id="RU000512"/>
    </source>
</evidence>
<protein>
    <recommendedName>
        <fullName evidence="9">Orotidine 5'-phosphate decarboxylase</fullName>
        <ecNumber evidence="9">4.1.1.23</ecNumber>
    </recommendedName>
    <alternativeName>
        <fullName evidence="9">OMP decarboxylase</fullName>
        <shortName evidence="9">OMPDCase</shortName>
        <shortName evidence="9">OMPdecase</shortName>
    </alternativeName>
</protein>
<dbReference type="RefSeq" id="WP_101892879.1">
    <property type="nucleotide sequence ID" value="NZ_CP022684.1"/>
</dbReference>
<dbReference type="InterPro" id="IPR014732">
    <property type="entry name" value="OMPdecase"/>
</dbReference>
<comment type="pathway">
    <text evidence="2 9 12">Pyrimidine metabolism; UMP biosynthesis via de novo pathway; UMP from orotate: step 2/2.</text>
</comment>
<evidence type="ECO:0000256" key="8">
    <source>
        <dbReference type="ARBA" id="ARBA00061012"/>
    </source>
</evidence>
<comment type="catalytic activity">
    <reaction evidence="7 9 12">
        <text>orotidine 5'-phosphate + H(+) = UMP + CO2</text>
        <dbReference type="Rhea" id="RHEA:11596"/>
        <dbReference type="ChEBI" id="CHEBI:15378"/>
        <dbReference type="ChEBI" id="CHEBI:16526"/>
        <dbReference type="ChEBI" id="CHEBI:57538"/>
        <dbReference type="ChEBI" id="CHEBI:57865"/>
        <dbReference type="EC" id="4.1.1.23"/>
    </reaction>
</comment>
<dbReference type="HAMAP" id="MF_01200_B">
    <property type="entry name" value="OMPdecase_type1_B"/>
    <property type="match status" value="1"/>
</dbReference>
<dbReference type="InterPro" id="IPR011060">
    <property type="entry name" value="RibuloseP-bd_barrel"/>
</dbReference>
<feature type="active site" description="For OMPdecase activity" evidence="10">
    <location>
        <position position="61"/>
    </location>
</feature>
<evidence type="ECO:0000256" key="4">
    <source>
        <dbReference type="ARBA" id="ARBA00022793"/>
    </source>
</evidence>
<evidence type="ECO:0000313" key="14">
    <source>
        <dbReference type="EMBL" id="AUM11539.1"/>
    </source>
</evidence>
<gene>
    <name evidence="9 14" type="primary">pyrF</name>
    <name evidence="14" type="ORF">Kalk_03510</name>
</gene>
<dbReference type="EMBL" id="CP022684">
    <property type="protein sequence ID" value="AUM11539.1"/>
    <property type="molecule type" value="Genomic_DNA"/>
</dbReference>
<feature type="binding site" evidence="9 11">
    <location>
        <position position="120"/>
    </location>
    <ligand>
        <name>substrate</name>
    </ligand>
</feature>
<dbReference type="OrthoDB" id="9806203at2"/>
<evidence type="ECO:0000256" key="5">
    <source>
        <dbReference type="ARBA" id="ARBA00022975"/>
    </source>
</evidence>
<feature type="binding site" evidence="9 11">
    <location>
        <position position="210"/>
    </location>
    <ligand>
        <name>substrate</name>
    </ligand>
</feature>
<dbReference type="SUPFAM" id="SSF51366">
    <property type="entry name" value="Ribulose-phoshate binding barrel"/>
    <property type="match status" value="1"/>
</dbReference>
<comment type="subunit">
    <text evidence="3 9">Homodimer.</text>
</comment>
<dbReference type="Gene3D" id="3.20.20.70">
    <property type="entry name" value="Aldolase class I"/>
    <property type="match status" value="1"/>
</dbReference>
<dbReference type="NCBIfam" id="TIGR01740">
    <property type="entry name" value="pyrF"/>
    <property type="match status" value="1"/>
</dbReference>
<dbReference type="AlphaFoldDB" id="A0A2K9LGR4"/>
<evidence type="ECO:0000256" key="9">
    <source>
        <dbReference type="HAMAP-Rule" id="MF_01200"/>
    </source>
</evidence>
<feature type="binding site" evidence="9 11">
    <location>
        <position position="181"/>
    </location>
    <ligand>
        <name>substrate</name>
    </ligand>
</feature>
<evidence type="ECO:0000256" key="2">
    <source>
        <dbReference type="ARBA" id="ARBA00004861"/>
    </source>
</evidence>
<accession>A0A2K9LGR4</accession>
<evidence type="ECO:0000256" key="1">
    <source>
        <dbReference type="ARBA" id="ARBA00002356"/>
    </source>
</evidence>
<dbReference type="GO" id="GO:0006207">
    <property type="term" value="P:'de novo' pyrimidine nucleobase biosynthetic process"/>
    <property type="evidence" value="ECO:0007669"/>
    <property type="project" value="InterPro"/>
</dbReference>
<evidence type="ECO:0000313" key="15">
    <source>
        <dbReference type="Proteomes" id="UP000235116"/>
    </source>
</evidence>
<name>A0A2K9LGR4_9GAMM</name>
<dbReference type="InterPro" id="IPR047596">
    <property type="entry name" value="OMPdecase_bac"/>
</dbReference>
<dbReference type="PROSITE" id="PS00156">
    <property type="entry name" value="OMPDECASE"/>
    <property type="match status" value="1"/>
</dbReference>
<dbReference type="GO" id="GO:0005829">
    <property type="term" value="C:cytosol"/>
    <property type="evidence" value="ECO:0007669"/>
    <property type="project" value="TreeGrafter"/>
</dbReference>
<keyword evidence="5 9" id="KW-0665">Pyrimidine biosynthesis</keyword>
<dbReference type="PANTHER" id="PTHR32119">
    <property type="entry name" value="OROTIDINE 5'-PHOSPHATE DECARBOXYLASE"/>
    <property type="match status" value="1"/>
</dbReference>
<evidence type="ECO:0000256" key="11">
    <source>
        <dbReference type="PIRSR" id="PIRSR614732-2"/>
    </source>
</evidence>
<evidence type="ECO:0000256" key="6">
    <source>
        <dbReference type="ARBA" id="ARBA00023239"/>
    </source>
</evidence>
<feature type="binding site" evidence="9 11">
    <location>
        <position position="34"/>
    </location>
    <ligand>
        <name>substrate</name>
    </ligand>
</feature>
<keyword evidence="6 9" id="KW-0456">Lyase</keyword>
<dbReference type="GO" id="GO:0004590">
    <property type="term" value="F:orotidine-5'-phosphate decarboxylase activity"/>
    <property type="evidence" value="ECO:0007669"/>
    <property type="project" value="UniProtKB-UniRule"/>
</dbReference>
<feature type="domain" description="Orotidine 5'-phosphate decarboxylase" evidence="13">
    <location>
        <begin position="6"/>
        <end position="226"/>
    </location>
</feature>
<feature type="active site" description="For OMPdecase activity" evidence="10">
    <location>
        <position position="63"/>
    </location>
</feature>
<keyword evidence="4 9" id="KW-0210">Decarboxylase</keyword>
<dbReference type="InterPro" id="IPR013785">
    <property type="entry name" value="Aldolase_TIM"/>
</dbReference>